<proteinExistence type="predicted"/>
<evidence type="ECO:0000313" key="3">
    <source>
        <dbReference type="Proteomes" id="UP000323142"/>
    </source>
</evidence>
<evidence type="ECO:0000259" key="1">
    <source>
        <dbReference type="Pfam" id="PF01593"/>
    </source>
</evidence>
<protein>
    <submittedName>
        <fullName evidence="2">NAD(P)-binding protein</fullName>
    </submittedName>
</protein>
<dbReference type="InterPro" id="IPR050464">
    <property type="entry name" value="Zeta_carotene_desat/Oxidored"/>
</dbReference>
<dbReference type="SUPFAM" id="SSF51905">
    <property type="entry name" value="FAD/NAD(P)-binding domain"/>
    <property type="match status" value="1"/>
</dbReference>
<keyword evidence="3" id="KW-1185">Reference proteome</keyword>
<dbReference type="EMBL" id="VUOA01000036">
    <property type="protein sequence ID" value="KAA2235393.1"/>
    <property type="molecule type" value="Genomic_DNA"/>
</dbReference>
<dbReference type="AlphaFoldDB" id="A0A5B2V7C1"/>
<accession>A0A5B2V7C1</accession>
<dbReference type="Pfam" id="PF01593">
    <property type="entry name" value="Amino_oxidase"/>
    <property type="match status" value="1"/>
</dbReference>
<feature type="domain" description="Amine oxidase" evidence="1">
    <location>
        <begin position="10"/>
        <end position="263"/>
    </location>
</feature>
<dbReference type="Gene3D" id="3.50.50.60">
    <property type="entry name" value="FAD/NAD(P)-binding domain"/>
    <property type="match status" value="1"/>
</dbReference>
<reference evidence="2 3" key="1">
    <citation type="submission" date="2019-09" db="EMBL/GenBank/DDBJ databases">
        <title>Salinarimonas rosea gen. nov., sp. nov., a new member of the a-2 subgroup of the Proteobacteria.</title>
        <authorList>
            <person name="Liu J."/>
        </authorList>
    </citation>
    <scope>NUCLEOTIDE SEQUENCE [LARGE SCALE GENOMIC DNA]</scope>
    <source>
        <strain evidence="2 3">BN140002</strain>
    </source>
</reference>
<dbReference type="Proteomes" id="UP000323142">
    <property type="component" value="Unassembled WGS sequence"/>
</dbReference>
<gene>
    <name evidence="2" type="ORF">F0L46_20515</name>
</gene>
<dbReference type="GO" id="GO:0016491">
    <property type="term" value="F:oxidoreductase activity"/>
    <property type="evidence" value="ECO:0007669"/>
    <property type="project" value="InterPro"/>
</dbReference>
<organism evidence="2 3">
    <name type="scientific">Salinarimonas soli</name>
    <dbReference type="NCBI Taxonomy" id="1638099"/>
    <lineage>
        <taxon>Bacteria</taxon>
        <taxon>Pseudomonadati</taxon>
        <taxon>Pseudomonadota</taxon>
        <taxon>Alphaproteobacteria</taxon>
        <taxon>Hyphomicrobiales</taxon>
        <taxon>Salinarimonadaceae</taxon>
        <taxon>Salinarimonas</taxon>
    </lineage>
</organism>
<dbReference type="OrthoDB" id="20837at2"/>
<comment type="caution">
    <text evidence="2">The sequence shown here is derived from an EMBL/GenBank/DDBJ whole genome shotgun (WGS) entry which is preliminary data.</text>
</comment>
<dbReference type="PANTHER" id="PTHR42923">
    <property type="entry name" value="PROTOPORPHYRINOGEN OXIDASE"/>
    <property type="match status" value="1"/>
</dbReference>
<dbReference type="InterPro" id="IPR036188">
    <property type="entry name" value="FAD/NAD-bd_sf"/>
</dbReference>
<reference evidence="2 3" key="2">
    <citation type="submission" date="2019-09" db="EMBL/GenBank/DDBJ databases">
        <authorList>
            <person name="Jin C."/>
        </authorList>
    </citation>
    <scope>NUCLEOTIDE SEQUENCE [LARGE SCALE GENOMIC DNA]</scope>
    <source>
        <strain evidence="2 3">BN140002</strain>
    </source>
</reference>
<dbReference type="RefSeq" id="WP_149821037.1">
    <property type="nucleotide sequence ID" value="NZ_VUOA01000036.1"/>
</dbReference>
<dbReference type="InterPro" id="IPR002937">
    <property type="entry name" value="Amino_oxidase"/>
</dbReference>
<name>A0A5B2V7C1_9HYPH</name>
<sequence>MRVAVIGSGIAGNAAAWALATGSRHEVIVYEREARLGGHALTVDVALGSAAIPVDAGFIVYNEDTYPDFTRLLAHLGVATKRADMSFCLARADGGVVWTSRGRLPLPGGGAAQLLRLVGDWLRFNHAAGRDLGSGRLGRMTLGDYAAALGLSARFRDDYLVALASAIWSMPGGTVLGIPARTFVAFFDNHRLLRLRRPAWRTITGGSRAYVERLAAPWRHAVRPGAARIERHDLCVTVTDASGAADRFDALVLACHPDEALALLADADEAERAVLGAIRFRPADVILHRDESLMPNRRDAWAAWTILDRPGPDGGPAVTYWMNALQGIDPATPLFVSLDPPRLPAEARTLARFRLSHPQLDAGAVAAQARLGSIQARRRTWFCGAWTGYGFHEDGVRSGLDAAEALGARVPWRASPRSEAAE</sequence>
<evidence type="ECO:0000313" key="2">
    <source>
        <dbReference type="EMBL" id="KAA2235393.1"/>
    </source>
</evidence>
<dbReference type="PANTHER" id="PTHR42923:SF17">
    <property type="entry name" value="AMINE OXIDASE DOMAIN-CONTAINING PROTEIN"/>
    <property type="match status" value="1"/>
</dbReference>